<dbReference type="AlphaFoldDB" id="A0A7E5WND3"/>
<dbReference type="InParanoid" id="A0A7E5WND3"/>
<dbReference type="OrthoDB" id="269872at2759"/>
<reference evidence="4" key="1">
    <citation type="submission" date="2025-08" db="UniProtKB">
        <authorList>
            <consortium name="RefSeq"/>
        </authorList>
    </citation>
    <scope>IDENTIFICATION</scope>
</reference>
<gene>
    <name evidence="4" type="primary">LOC113504223</name>
</gene>
<feature type="compositionally biased region" description="Polar residues" evidence="2">
    <location>
        <begin position="66"/>
        <end position="75"/>
    </location>
</feature>
<dbReference type="GeneID" id="113504223"/>
<sequence length="368" mass="42285">MDSLDLLAREDEFKKLNKQLEKKTESLMKEIEHAMQKKDIFSEFSQTLTLSPIHTTKKHNCDAHKQNATTPSPTHTKPKQKNKAKIQNGGNQQNNQAEESNFKNGTQNSGCDENDDECNLKMRNVCNCCINVNMRDRSDGSEFLYAFVTVNVKEKVLPESFLKEKPTIESVCKFLSSKVKLMQEQIDNLQRTIDKKASQCDGHLTQLAELESERLSLLNKANNLRAATADMKAKSMVLQAKYNEKEKQYKEQRGETDRLTCELKRYRIKCASVEAKAASQQETIDNLKQLIEIAKRSEKEFRESSRSLSSSHQHAISRLEAHIKMLNTRSDRQMALIDNLRRQNVLLTTDVAVKAIEKEYSDYLNQDF</sequence>
<evidence type="ECO:0000313" key="4">
    <source>
        <dbReference type="RefSeq" id="XP_026742199.1"/>
    </source>
</evidence>
<dbReference type="RefSeq" id="XP_026742199.1">
    <property type="nucleotide sequence ID" value="XM_026886398.1"/>
</dbReference>
<proteinExistence type="predicted"/>
<accession>A0A7E5WND3</accession>
<dbReference type="Proteomes" id="UP000322000">
    <property type="component" value="Chromosome 21"/>
</dbReference>
<feature type="region of interest" description="Disordered" evidence="2">
    <location>
        <begin position="56"/>
        <end position="109"/>
    </location>
</feature>
<feature type="compositionally biased region" description="Polar residues" evidence="2">
    <location>
        <begin position="98"/>
        <end position="109"/>
    </location>
</feature>
<organism evidence="3 4">
    <name type="scientific">Trichoplusia ni</name>
    <name type="common">Cabbage looper</name>
    <dbReference type="NCBI Taxonomy" id="7111"/>
    <lineage>
        <taxon>Eukaryota</taxon>
        <taxon>Metazoa</taxon>
        <taxon>Ecdysozoa</taxon>
        <taxon>Arthropoda</taxon>
        <taxon>Hexapoda</taxon>
        <taxon>Insecta</taxon>
        <taxon>Pterygota</taxon>
        <taxon>Neoptera</taxon>
        <taxon>Endopterygota</taxon>
        <taxon>Lepidoptera</taxon>
        <taxon>Glossata</taxon>
        <taxon>Ditrysia</taxon>
        <taxon>Noctuoidea</taxon>
        <taxon>Noctuidae</taxon>
        <taxon>Plusiinae</taxon>
        <taxon>Trichoplusia</taxon>
    </lineage>
</organism>
<dbReference type="KEGG" id="tnl:113504223"/>
<keyword evidence="1" id="KW-0175">Coiled coil</keyword>
<evidence type="ECO:0000256" key="2">
    <source>
        <dbReference type="SAM" id="MobiDB-lite"/>
    </source>
</evidence>
<keyword evidence="3" id="KW-1185">Reference proteome</keyword>
<protein>
    <submittedName>
        <fullName evidence="4">Testis-expressed protein 9</fullName>
    </submittedName>
</protein>
<feature type="compositionally biased region" description="Low complexity" evidence="2">
    <location>
        <begin position="85"/>
        <end position="97"/>
    </location>
</feature>
<evidence type="ECO:0000256" key="1">
    <source>
        <dbReference type="SAM" id="Coils"/>
    </source>
</evidence>
<feature type="coiled-coil region" evidence="1">
    <location>
        <begin position="172"/>
        <end position="343"/>
    </location>
</feature>
<name>A0A7E5WND3_TRINI</name>
<evidence type="ECO:0000313" key="3">
    <source>
        <dbReference type="Proteomes" id="UP000322000"/>
    </source>
</evidence>
<feature type="coiled-coil region" evidence="1">
    <location>
        <begin position="10"/>
        <end position="37"/>
    </location>
</feature>